<organism evidence="1">
    <name type="scientific">Oryza barthii</name>
    <dbReference type="NCBI Taxonomy" id="65489"/>
    <lineage>
        <taxon>Eukaryota</taxon>
        <taxon>Viridiplantae</taxon>
        <taxon>Streptophyta</taxon>
        <taxon>Embryophyta</taxon>
        <taxon>Tracheophyta</taxon>
        <taxon>Spermatophyta</taxon>
        <taxon>Magnoliopsida</taxon>
        <taxon>Liliopsida</taxon>
        <taxon>Poales</taxon>
        <taxon>Poaceae</taxon>
        <taxon>BOP clade</taxon>
        <taxon>Oryzoideae</taxon>
        <taxon>Oryzeae</taxon>
        <taxon>Oryzinae</taxon>
        <taxon>Oryza</taxon>
    </lineage>
</organism>
<dbReference type="HOGENOM" id="CLU_3385537_0_0_1"/>
<evidence type="ECO:0000313" key="1">
    <source>
        <dbReference type="EnsemblPlants" id="OBART02G28320.1"/>
    </source>
</evidence>
<protein>
    <submittedName>
        <fullName evidence="1">Uncharacterized protein</fullName>
    </submittedName>
</protein>
<evidence type="ECO:0000313" key="2">
    <source>
        <dbReference type="Proteomes" id="UP000026960"/>
    </source>
</evidence>
<dbReference type="AlphaFoldDB" id="A0A0D3F922"/>
<dbReference type="EnsemblPlants" id="OBART02G28320.1">
    <property type="protein sequence ID" value="OBART02G28320.1"/>
    <property type="gene ID" value="OBART02G28320"/>
</dbReference>
<reference evidence="1" key="1">
    <citation type="journal article" date="2009" name="Rice">
        <title>De Novo Next Generation Sequencing of Plant Genomes.</title>
        <authorList>
            <person name="Rounsley S."/>
            <person name="Marri P.R."/>
            <person name="Yu Y."/>
            <person name="He R."/>
            <person name="Sisneros N."/>
            <person name="Goicoechea J.L."/>
            <person name="Lee S.J."/>
            <person name="Angelova A."/>
            <person name="Kudrna D."/>
            <person name="Luo M."/>
            <person name="Affourtit J."/>
            <person name="Desany B."/>
            <person name="Knight J."/>
            <person name="Niazi F."/>
            <person name="Egholm M."/>
            <person name="Wing R.A."/>
        </authorList>
    </citation>
    <scope>NUCLEOTIDE SEQUENCE [LARGE SCALE GENOMIC DNA]</scope>
    <source>
        <strain evidence="1">cv. IRGC 105608</strain>
    </source>
</reference>
<accession>A0A0D3F922</accession>
<dbReference type="Proteomes" id="UP000026960">
    <property type="component" value="Chromosome 2"/>
</dbReference>
<proteinExistence type="predicted"/>
<dbReference type="Gramene" id="OBART02G28320.1">
    <property type="protein sequence ID" value="OBART02G28320.1"/>
    <property type="gene ID" value="OBART02G28320"/>
</dbReference>
<reference evidence="1" key="2">
    <citation type="submission" date="2015-03" db="UniProtKB">
        <authorList>
            <consortium name="EnsemblPlants"/>
        </authorList>
    </citation>
    <scope>IDENTIFICATION</scope>
</reference>
<keyword evidence="2" id="KW-1185">Reference proteome</keyword>
<dbReference type="PaxDb" id="65489-OBART02G28320.1"/>
<name>A0A0D3F922_9ORYZ</name>
<sequence length="33" mass="3812">MEGRLHCAGSMRPIWAGCQDYQRRKRLLPDLPG</sequence>